<evidence type="ECO:0000259" key="3">
    <source>
        <dbReference type="Pfam" id="PF05175"/>
    </source>
</evidence>
<dbReference type="PANTHER" id="PTHR47739">
    <property type="entry name" value="TRNA1(VAL) (ADENINE(37)-N6)-METHYLTRANSFERASE"/>
    <property type="match status" value="1"/>
</dbReference>
<dbReference type="RefSeq" id="WP_321184108.1">
    <property type="nucleotide sequence ID" value="NZ_BSPM01000008.1"/>
</dbReference>
<evidence type="ECO:0000256" key="1">
    <source>
        <dbReference type="ARBA" id="ARBA00022603"/>
    </source>
</evidence>
<evidence type="ECO:0000313" key="4">
    <source>
        <dbReference type="EMBL" id="TDP87127.1"/>
    </source>
</evidence>
<dbReference type="InterPro" id="IPR007848">
    <property type="entry name" value="Small_mtfrase_dom"/>
</dbReference>
<sequence length="268" mass="27581">MTAVDAPAEAAPDPDAITRDGFLGGRLVVAQARRGAHRAGLDAVLLAAALPDGTRGHVLDLGAGVGVAGMAAACRLAEVTVDLVEIDPDTAVLARDNVAANAGVLGGRVAVIEADVLAPAAVRAAAGLVPNGADHVVLNPPFHPADRARPSPAADRARAHSLPADDLERWMRAAVRLARPGGTVTIVFRADELPRLFAAIGPRLGSLSVLPVHARAGEAAIRVLVRGRPQGRAPLRLLPGFVLHEGDGGWRPEADAVLRGAALPVTWW</sequence>
<protein>
    <submittedName>
        <fullName evidence="4">tRNA1(Val) A37 N6-methylase TrmN6</fullName>
    </submittedName>
</protein>
<keyword evidence="1 4" id="KW-0489">Methyltransferase</keyword>
<organism evidence="4 5">
    <name type="scientific">Oharaeibacter diazotrophicus</name>
    <dbReference type="NCBI Taxonomy" id="1920512"/>
    <lineage>
        <taxon>Bacteria</taxon>
        <taxon>Pseudomonadati</taxon>
        <taxon>Pseudomonadota</taxon>
        <taxon>Alphaproteobacteria</taxon>
        <taxon>Hyphomicrobiales</taxon>
        <taxon>Pleomorphomonadaceae</taxon>
        <taxon>Oharaeibacter</taxon>
    </lineage>
</organism>
<dbReference type="PANTHER" id="PTHR47739:SF1">
    <property type="entry name" value="TRNA1(VAL) (ADENINE(37)-N6)-METHYLTRANSFERASE"/>
    <property type="match status" value="1"/>
</dbReference>
<gene>
    <name evidence="4" type="ORF">EDD54_1013</name>
</gene>
<accession>A0A4R6RM89</accession>
<dbReference type="Gene3D" id="3.40.50.150">
    <property type="entry name" value="Vaccinia Virus protein VP39"/>
    <property type="match status" value="1"/>
</dbReference>
<feature type="domain" description="Methyltransferase small" evidence="3">
    <location>
        <begin position="44"/>
        <end position="147"/>
    </location>
</feature>
<dbReference type="EMBL" id="SNXY01000006">
    <property type="protein sequence ID" value="TDP87127.1"/>
    <property type="molecule type" value="Genomic_DNA"/>
</dbReference>
<name>A0A4R6RM89_9HYPH</name>
<comment type="caution">
    <text evidence="4">The sequence shown here is derived from an EMBL/GenBank/DDBJ whole genome shotgun (WGS) entry which is preliminary data.</text>
</comment>
<dbReference type="Proteomes" id="UP000294547">
    <property type="component" value="Unassembled WGS sequence"/>
</dbReference>
<keyword evidence="1 4" id="KW-0808">Transferase</keyword>
<dbReference type="InterPro" id="IPR029063">
    <property type="entry name" value="SAM-dependent_MTases_sf"/>
</dbReference>
<dbReference type="Pfam" id="PF05175">
    <property type="entry name" value="MTS"/>
    <property type="match status" value="1"/>
</dbReference>
<dbReference type="SUPFAM" id="SSF53335">
    <property type="entry name" value="S-adenosyl-L-methionine-dependent methyltransferases"/>
    <property type="match status" value="1"/>
</dbReference>
<dbReference type="CDD" id="cd02440">
    <property type="entry name" value="AdoMet_MTases"/>
    <property type="match status" value="1"/>
</dbReference>
<dbReference type="GO" id="GO:0032259">
    <property type="term" value="P:methylation"/>
    <property type="evidence" value="ECO:0007669"/>
    <property type="project" value="UniProtKB-KW"/>
</dbReference>
<dbReference type="AlphaFoldDB" id="A0A4R6RM89"/>
<dbReference type="InterPro" id="IPR050210">
    <property type="entry name" value="tRNA_Adenine-N(6)_MTase"/>
</dbReference>
<keyword evidence="2" id="KW-0949">S-adenosyl-L-methionine</keyword>
<evidence type="ECO:0000313" key="5">
    <source>
        <dbReference type="Proteomes" id="UP000294547"/>
    </source>
</evidence>
<proteinExistence type="predicted"/>
<evidence type="ECO:0000256" key="2">
    <source>
        <dbReference type="ARBA" id="ARBA00022691"/>
    </source>
</evidence>
<reference evidence="4 5" key="1">
    <citation type="submission" date="2019-03" db="EMBL/GenBank/DDBJ databases">
        <title>Genomic Encyclopedia of Type Strains, Phase IV (KMG-IV): sequencing the most valuable type-strain genomes for metagenomic binning, comparative biology and taxonomic classification.</title>
        <authorList>
            <person name="Goeker M."/>
        </authorList>
    </citation>
    <scope>NUCLEOTIDE SEQUENCE [LARGE SCALE GENOMIC DNA]</scope>
    <source>
        <strain evidence="4 5">DSM 102969</strain>
    </source>
</reference>
<keyword evidence="5" id="KW-1185">Reference proteome</keyword>
<dbReference type="GO" id="GO:0008168">
    <property type="term" value="F:methyltransferase activity"/>
    <property type="evidence" value="ECO:0007669"/>
    <property type="project" value="UniProtKB-KW"/>
</dbReference>